<dbReference type="GeneID" id="19243359"/>
<evidence type="ECO:0000256" key="3">
    <source>
        <dbReference type="ARBA" id="ARBA00022692"/>
    </source>
</evidence>
<feature type="transmembrane region" description="Helical" evidence="7">
    <location>
        <begin position="162"/>
        <end position="182"/>
    </location>
</feature>
<feature type="transmembrane region" description="Helical" evidence="7">
    <location>
        <begin position="263"/>
        <end position="282"/>
    </location>
</feature>
<dbReference type="GO" id="GO:0032977">
    <property type="term" value="F:membrane insertase activity"/>
    <property type="evidence" value="ECO:0007669"/>
    <property type="project" value="InterPro"/>
</dbReference>
<keyword evidence="5 7" id="KW-0472">Membrane</keyword>
<dbReference type="AlphaFoldDB" id="U1HGV8"/>
<sequence length="390" mass="43762">MYRRHHAALVGRWQPSLLKRSQLQYHIRPPSPPSLARNFHSPKLAQFMGLFATQTGTDYASYILTLIHDYSGLPWGLSIPITAILLRSLFALPIYYAIILNQRKMDMGEPLREAYRNAWIKKIQEAARHAGENAPSEFKAMSLGGNSEVTMLFSKHLKYNPYVAMLPVLYWPVWANCVYVLMGMSGWGDSSPEKVAAYPVAPDPSLASEGLLWFPDLTAFDPFLCTVFVGLLINNAASAGFQGLRLREPFSTAHGWPRFRYRFYTKSSIVISALFGICFYGAEVPAVLALFCVSSSACALVQRGLMRRWIGQSTNTIMPAQPREMKMRKGVATDAHGIRSYGQSVLVPKEFDHLFQRTQTTLDSRRAPLASDPAQSIAQKPSHRVRAEKE</sequence>
<evidence type="ECO:0000256" key="4">
    <source>
        <dbReference type="ARBA" id="ARBA00022989"/>
    </source>
</evidence>
<dbReference type="GO" id="GO:0033617">
    <property type="term" value="P:mitochondrial respiratory chain complex IV assembly"/>
    <property type="evidence" value="ECO:0007669"/>
    <property type="project" value="TreeGrafter"/>
</dbReference>
<dbReference type="Proteomes" id="UP000019373">
    <property type="component" value="Unassembled WGS sequence"/>
</dbReference>
<dbReference type="GO" id="GO:0005743">
    <property type="term" value="C:mitochondrial inner membrane"/>
    <property type="evidence" value="ECO:0007669"/>
    <property type="project" value="TreeGrafter"/>
</dbReference>
<dbReference type="GO" id="GO:0032979">
    <property type="term" value="P:protein insertion into mitochondrial inner membrane from matrix"/>
    <property type="evidence" value="ECO:0007669"/>
    <property type="project" value="TreeGrafter"/>
</dbReference>
<name>U1HGV8_ENDPU</name>
<dbReference type="EMBL" id="KE721542">
    <property type="protein sequence ID" value="ERF68074.1"/>
    <property type="molecule type" value="Genomic_DNA"/>
</dbReference>
<gene>
    <name evidence="8" type="ORF">EPUS_08510</name>
</gene>
<dbReference type="PANTHER" id="PTHR12428">
    <property type="entry name" value="OXA1"/>
    <property type="match status" value="1"/>
</dbReference>
<feature type="region of interest" description="Disordered" evidence="6">
    <location>
        <begin position="362"/>
        <end position="390"/>
    </location>
</feature>
<evidence type="ECO:0000256" key="7">
    <source>
        <dbReference type="SAM" id="Phobius"/>
    </source>
</evidence>
<feature type="transmembrane region" description="Helical" evidence="7">
    <location>
        <begin position="219"/>
        <end position="242"/>
    </location>
</feature>
<accession>U1HGV8</accession>
<evidence type="ECO:0000256" key="5">
    <source>
        <dbReference type="ARBA" id="ARBA00023136"/>
    </source>
</evidence>
<comment type="similarity">
    <text evidence="2">Belongs to the OXA1/ALB3/YidC family.</text>
</comment>
<dbReference type="PANTHER" id="PTHR12428:SF65">
    <property type="entry name" value="CYTOCHROME C OXIDASE ASSEMBLY PROTEIN COX18, MITOCHONDRIAL"/>
    <property type="match status" value="1"/>
</dbReference>
<evidence type="ECO:0000256" key="2">
    <source>
        <dbReference type="ARBA" id="ARBA00009877"/>
    </source>
</evidence>
<organism evidence="8 9">
    <name type="scientific">Endocarpon pusillum (strain Z07020 / HMAS-L-300199)</name>
    <name type="common">Lichen-forming fungus</name>
    <dbReference type="NCBI Taxonomy" id="1263415"/>
    <lineage>
        <taxon>Eukaryota</taxon>
        <taxon>Fungi</taxon>
        <taxon>Dikarya</taxon>
        <taxon>Ascomycota</taxon>
        <taxon>Pezizomycotina</taxon>
        <taxon>Eurotiomycetes</taxon>
        <taxon>Chaetothyriomycetidae</taxon>
        <taxon>Verrucariales</taxon>
        <taxon>Verrucariaceae</taxon>
        <taxon>Endocarpon</taxon>
    </lineage>
</organism>
<evidence type="ECO:0000256" key="6">
    <source>
        <dbReference type="SAM" id="MobiDB-lite"/>
    </source>
</evidence>
<dbReference type="RefSeq" id="XP_007806285.1">
    <property type="nucleotide sequence ID" value="XM_007808094.1"/>
</dbReference>
<proteinExistence type="inferred from homology"/>
<protein>
    <recommendedName>
        <fullName evidence="10">Mitochondrial export translocase Oxa2</fullName>
    </recommendedName>
</protein>
<dbReference type="InterPro" id="IPR001708">
    <property type="entry name" value="YidC/ALB3/OXA1/COX18"/>
</dbReference>
<keyword evidence="9" id="KW-1185">Reference proteome</keyword>
<dbReference type="OrthoDB" id="2148490at2759"/>
<evidence type="ECO:0000313" key="9">
    <source>
        <dbReference type="Proteomes" id="UP000019373"/>
    </source>
</evidence>
<comment type="subcellular location">
    <subcellularLocation>
        <location evidence="1">Membrane</location>
        <topology evidence="1">Multi-pass membrane protein</topology>
    </subcellularLocation>
</comment>
<reference evidence="9" key="1">
    <citation type="journal article" date="2014" name="BMC Genomics">
        <title>Genome characteristics reveal the impact of lichenization on lichen-forming fungus Endocarpon pusillum Hedwig (Verrucariales, Ascomycota).</title>
        <authorList>
            <person name="Wang Y.-Y."/>
            <person name="Liu B."/>
            <person name="Zhang X.-Y."/>
            <person name="Zhou Q.-M."/>
            <person name="Zhang T."/>
            <person name="Li H."/>
            <person name="Yu Y.-F."/>
            <person name="Zhang X.-L."/>
            <person name="Hao X.-Y."/>
            <person name="Wang M."/>
            <person name="Wang L."/>
            <person name="Wei J.-C."/>
        </authorList>
    </citation>
    <scope>NUCLEOTIDE SEQUENCE [LARGE SCALE GENOMIC DNA]</scope>
    <source>
        <strain evidence="9">Z07020 / HMAS-L-300199</strain>
    </source>
</reference>
<dbReference type="HOGENOM" id="CLU_707943_0_0_1"/>
<evidence type="ECO:0008006" key="10">
    <source>
        <dbReference type="Google" id="ProtNLM"/>
    </source>
</evidence>
<feature type="transmembrane region" description="Helical" evidence="7">
    <location>
        <begin position="75"/>
        <end position="98"/>
    </location>
</feature>
<keyword evidence="4 7" id="KW-1133">Transmembrane helix</keyword>
<dbReference type="eggNOG" id="KOG1239">
    <property type="taxonomic scope" value="Eukaryota"/>
</dbReference>
<evidence type="ECO:0000313" key="8">
    <source>
        <dbReference type="EMBL" id="ERF68074.1"/>
    </source>
</evidence>
<evidence type="ECO:0000256" key="1">
    <source>
        <dbReference type="ARBA" id="ARBA00004141"/>
    </source>
</evidence>
<keyword evidence="3 7" id="KW-0812">Transmembrane</keyword>